<evidence type="ECO:0000259" key="1">
    <source>
        <dbReference type="Pfam" id="PF01796"/>
    </source>
</evidence>
<comment type="caution">
    <text evidence="2">The sequence shown here is derived from an EMBL/GenBank/DDBJ whole genome shotgun (WGS) entry which is preliminary data.</text>
</comment>
<feature type="domain" description="ChsH2 C-terminal OB-fold" evidence="1">
    <location>
        <begin position="58"/>
        <end position="119"/>
    </location>
</feature>
<dbReference type="EMBL" id="CAJPVI010000072">
    <property type="protein sequence ID" value="CAG2160142.1"/>
    <property type="molecule type" value="Genomic_DNA"/>
</dbReference>
<dbReference type="InterPro" id="IPR002878">
    <property type="entry name" value="ChsH2_C"/>
</dbReference>
<dbReference type="Proteomes" id="UP000672657">
    <property type="component" value="Unassembled WGS sequence"/>
</dbReference>
<keyword evidence="3" id="KW-1185">Reference proteome</keyword>
<sequence>MTLTLLKPALYRAQGTPGEPDHPALLGGACRCGYTFFPWQTYGCERCGGHGEMLTPLALGGRGTVESSAVVHLHPAADRPTPFTIAAIRLDDGPVVRTLVSQHDGDAPLTPGDRVVAVLVQAGDASDLRFTRAD</sequence>
<reference evidence="2 3" key="1">
    <citation type="submission" date="2021-03" db="EMBL/GenBank/DDBJ databases">
        <authorList>
            <person name="Peeters C."/>
        </authorList>
    </citation>
    <scope>NUCLEOTIDE SEQUENCE [LARGE SCALE GENOMIC DNA]</scope>
    <source>
        <strain evidence="2 3">LMG 26411</strain>
    </source>
</reference>
<evidence type="ECO:0000313" key="3">
    <source>
        <dbReference type="Proteomes" id="UP000672657"/>
    </source>
</evidence>
<name>A0ABM8TUC5_9BURK</name>
<gene>
    <name evidence="2" type="ORF">LMG26411_07254</name>
</gene>
<organism evidence="2 3">
    <name type="scientific">Cupriavidus numazuensis</name>
    <dbReference type="NCBI Taxonomy" id="221992"/>
    <lineage>
        <taxon>Bacteria</taxon>
        <taxon>Pseudomonadati</taxon>
        <taxon>Pseudomonadota</taxon>
        <taxon>Betaproteobacteria</taxon>
        <taxon>Burkholderiales</taxon>
        <taxon>Burkholderiaceae</taxon>
        <taxon>Cupriavidus</taxon>
    </lineage>
</organism>
<dbReference type="RefSeq" id="WP_211958014.1">
    <property type="nucleotide sequence ID" value="NZ_CAJPVI010000072.1"/>
</dbReference>
<dbReference type="InterPro" id="IPR012340">
    <property type="entry name" value="NA-bd_OB-fold"/>
</dbReference>
<proteinExistence type="predicted"/>
<protein>
    <recommendedName>
        <fullName evidence="1">ChsH2 C-terminal OB-fold domain-containing protein</fullName>
    </recommendedName>
</protein>
<dbReference type="SUPFAM" id="SSF50249">
    <property type="entry name" value="Nucleic acid-binding proteins"/>
    <property type="match status" value="1"/>
</dbReference>
<accession>A0ABM8TUC5</accession>
<evidence type="ECO:0000313" key="2">
    <source>
        <dbReference type="EMBL" id="CAG2160142.1"/>
    </source>
</evidence>
<dbReference type="Pfam" id="PF01796">
    <property type="entry name" value="OB_ChsH2_C"/>
    <property type="match status" value="1"/>
</dbReference>